<feature type="region of interest" description="Disordered" evidence="1">
    <location>
        <begin position="1"/>
        <end position="32"/>
    </location>
</feature>
<organism evidence="2 3">
    <name type="scientific">Stakelama flava</name>
    <dbReference type="NCBI Taxonomy" id="2860338"/>
    <lineage>
        <taxon>Bacteria</taxon>
        <taxon>Pseudomonadati</taxon>
        <taxon>Pseudomonadota</taxon>
        <taxon>Alphaproteobacteria</taxon>
        <taxon>Sphingomonadales</taxon>
        <taxon>Sphingomonadaceae</taxon>
        <taxon>Stakelama</taxon>
    </lineage>
</organism>
<comment type="caution">
    <text evidence="2">The sequence shown here is derived from an EMBL/GenBank/DDBJ whole genome shotgun (WGS) entry which is preliminary data.</text>
</comment>
<evidence type="ECO:0000256" key="1">
    <source>
        <dbReference type="SAM" id="MobiDB-lite"/>
    </source>
</evidence>
<evidence type="ECO:0000313" key="2">
    <source>
        <dbReference type="EMBL" id="MBW4331880.1"/>
    </source>
</evidence>
<proteinExistence type="predicted"/>
<keyword evidence="3" id="KW-1185">Reference proteome</keyword>
<evidence type="ECO:0000313" key="3">
    <source>
        <dbReference type="Proteomes" id="UP001197214"/>
    </source>
</evidence>
<name>A0ABS6XNT0_9SPHN</name>
<dbReference type="EMBL" id="JAHWZX010000014">
    <property type="protein sequence ID" value="MBW4331880.1"/>
    <property type="molecule type" value="Genomic_DNA"/>
</dbReference>
<accession>A0ABS6XNT0</accession>
<protein>
    <submittedName>
        <fullName evidence="2">Uncharacterized protein</fullName>
    </submittedName>
</protein>
<dbReference type="RefSeq" id="WP_219239000.1">
    <property type="nucleotide sequence ID" value="NZ_JAHWZX010000014.1"/>
</dbReference>
<sequence length="59" mass="7059">MIDHPHRQYWQKREREERESADRAVDASARRAHREMAERYCVMARDDADMASSTIPRRG</sequence>
<reference evidence="2 3" key="1">
    <citation type="submission" date="2021-07" db="EMBL/GenBank/DDBJ databases">
        <title>Stakelama flava sp. nov., a novel endophytic bacterium isolated from branch of Kandelia candel.</title>
        <authorList>
            <person name="Tuo L."/>
        </authorList>
    </citation>
    <scope>NUCLEOTIDE SEQUENCE [LARGE SCALE GENOMIC DNA]</scope>
    <source>
        <strain evidence="2 3">CBK3Z-3</strain>
    </source>
</reference>
<gene>
    <name evidence="2" type="ORF">KY084_13485</name>
</gene>
<dbReference type="Proteomes" id="UP001197214">
    <property type="component" value="Unassembled WGS sequence"/>
</dbReference>